<reference evidence="2 3" key="1">
    <citation type="submission" date="2019-05" db="EMBL/GenBank/DDBJ databases">
        <title>Another draft genome of Portunus trituberculatus and its Hox gene families provides insights of decapod evolution.</title>
        <authorList>
            <person name="Jeong J.-H."/>
            <person name="Song I."/>
            <person name="Kim S."/>
            <person name="Choi T."/>
            <person name="Kim D."/>
            <person name="Ryu S."/>
            <person name="Kim W."/>
        </authorList>
    </citation>
    <scope>NUCLEOTIDE SEQUENCE [LARGE SCALE GENOMIC DNA]</scope>
    <source>
        <tissue evidence="2">Muscle</tissue>
    </source>
</reference>
<evidence type="ECO:0000313" key="2">
    <source>
        <dbReference type="EMBL" id="MPC09580.1"/>
    </source>
</evidence>
<organism evidence="2 3">
    <name type="scientific">Portunus trituberculatus</name>
    <name type="common">Swimming crab</name>
    <name type="synonym">Neptunus trituberculatus</name>
    <dbReference type="NCBI Taxonomy" id="210409"/>
    <lineage>
        <taxon>Eukaryota</taxon>
        <taxon>Metazoa</taxon>
        <taxon>Ecdysozoa</taxon>
        <taxon>Arthropoda</taxon>
        <taxon>Crustacea</taxon>
        <taxon>Multicrustacea</taxon>
        <taxon>Malacostraca</taxon>
        <taxon>Eumalacostraca</taxon>
        <taxon>Eucarida</taxon>
        <taxon>Decapoda</taxon>
        <taxon>Pleocyemata</taxon>
        <taxon>Brachyura</taxon>
        <taxon>Eubrachyura</taxon>
        <taxon>Portunoidea</taxon>
        <taxon>Portunidae</taxon>
        <taxon>Portuninae</taxon>
        <taxon>Portunus</taxon>
    </lineage>
</organism>
<accession>A0A5B7CJR4</accession>
<evidence type="ECO:0000256" key="1">
    <source>
        <dbReference type="SAM" id="MobiDB-lite"/>
    </source>
</evidence>
<gene>
    <name evidence="2" type="ORF">E2C01_002194</name>
</gene>
<proteinExistence type="predicted"/>
<feature type="region of interest" description="Disordered" evidence="1">
    <location>
        <begin position="162"/>
        <end position="185"/>
    </location>
</feature>
<name>A0A5B7CJR4_PORTR</name>
<keyword evidence="3" id="KW-1185">Reference proteome</keyword>
<protein>
    <submittedName>
        <fullName evidence="2">Uncharacterized protein</fullName>
    </submittedName>
</protein>
<feature type="compositionally biased region" description="Polar residues" evidence="1">
    <location>
        <begin position="170"/>
        <end position="185"/>
    </location>
</feature>
<sequence>MNKTDAAFPHQLILAVLDLVEQSRQSAWCTGISSYYPPPPPTSPATHRHILILAQVKETIECLILKVGEVPEEPCDELGCEAPLPRPSLHPTQDLQELCLMLGTQDTLTPSYYRTTVHRTTTMSSSPPRYHTRHHNCVHSTSLSHCTTVHRITTPLNHCPPHHSAPPQPYHNSTATLFTSHNTLQ</sequence>
<evidence type="ECO:0000313" key="3">
    <source>
        <dbReference type="Proteomes" id="UP000324222"/>
    </source>
</evidence>
<dbReference type="Proteomes" id="UP000324222">
    <property type="component" value="Unassembled WGS sequence"/>
</dbReference>
<dbReference type="EMBL" id="VSRR010000075">
    <property type="protein sequence ID" value="MPC09580.1"/>
    <property type="molecule type" value="Genomic_DNA"/>
</dbReference>
<dbReference type="AlphaFoldDB" id="A0A5B7CJR4"/>
<comment type="caution">
    <text evidence="2">The sequence shown here is derived from an EMBL/GenBank/DDBJ whole genome shotgun (WGS) entry which is preliminary data.</text>
</comment>